<dbReference type="Gene3D" id="1.20.960.40">
    <property type="match status" value="1"/>
</dbReference>
<feature type="compositionally biased region" description="Low complexity" evidence="1">
    <location>
        <begin position="151"/>
        <end position="162"/>
    </location>
</feature>
<dbReference type="InterPro" id="IPR059022">
    <property type="entry name" value="MINDY4_N"/>
</dbReference>
<name>A0A7S2MDH4_9STRA</name>
<evidence type="ECO:0000313" key="3">
    <source>
        <dbReference type="EMBL" id="CAD9477176.1"/>
    </source>
</evidence>
<feature type="region of interest" description="Disordered" evidence="1">
    <location>
        <begin position="110"/>
        <end position="212"/>
    </location>
</feature>
<proteinExistence type="predicted"/>
<reference evidence="3" key="1">
    <citation type="submission" date="2021-01" db="EMBL/GenBank/DDBJ databases">
        <authorList>
            <person name="Corre E."/>
            <person name="Pelletier E."/>
            <person name="Niang G."/>
            <person name="Scheremetjew M."/>
            <person name="Finn R."/>
            <person name="Kale V."/>
            <person name="Holt S."/>
            <person name="Cochrane G."/>
            <person name="Meng A."/>
            <person name="Brown T."/>
            <person name="Cohen L."/>
        </authorList>
    </citation>
    <scope>NUCLEOTIDE SEQUENCE</scope>
    <source>
        <strain evidence="3">CCMP1381</strain>
    </source>
</reference>
<gene>
    <name evidence="3" type="ORF">DSPE1174_LOCUS28930</name>
</gene>
<sequence length="393" mass="45056">MEGLRDELSQFAELVVRDYLKARELEKTLHVFDEECAHKNMERPSVESWYNLSQSLNLPGLLNDNANQEKTYPTILEVLLRQLLASEAPKNQLPAAVKIHSSVEPYTFQVPHTSVPTSKPREFPQPTPPPLTVDTREDASMLPSGSLGEYSASPKRSSSGGKPPTPKSGEEQVKRRSSMKRTPTKLNSVRSNRRQNETANLRQSRAGVKGKSDDAFIPMDVKERMFERNLAVVKKNFSEDSRRAGYVKNRQKHQGLSELEQNKAEENFKLKRKKKCGLCYRSFSVVNIVLSVTGKAIVDMQNTWAEKNSWIHVTDAEKKQYQNPTKQCAHAIYDAVGLCVYCAQFFQHDKAQDFYRLTYERKMMEKKRIAEEHTAKVEKDYWDPLKNSNARKE</sequence>
<accession>A0A7S2MDH4</accession>
<protein>
    <recommendedName>
        <fullName evidence="2">MINDY4 N-terminal dimerisation domain-containing protein</fullName>
    </recommendedName>
</protein>
<evidence type="ECO:0000256" key="1">
    <source>
        <dbReference type="SAM" id="MobiDB-lite"/>
    </source>
</evidence>
<organism evidence="3">
    <name type="scientific">Octactis speculum</name>
    <dbReference type="NCBI Taxonomy" id="3111310"/>
    <lineage>
        <taxon>Eukaryota</taxon>
        <taxon>Sar</taxon>
        <taxon>Stramenopiles</taxon>
        <taxon>Ochrophyta</taxon>
        <taxon>Dictyochophyceae</taxon>
        <taxon>Dictyochales</taxon>
        <taxon>Dictyochaceae</taxon>
        <taxon>Octactis</taxon>
    </lineage>
</organism>
<dbReference type="AlphaFoldDB" id="A0A7S2MDH4"/>
<feature type="domain" description="MINDY4 N-terminal dimerisation" evidence="2">
    <location>
        <begin position="10"/>
        <end position="84"/>
    </location>
</feature>
<dbReference type="Pfam" id="PF26038">
    <property type="entry name" value="Dimer_MINDY4_N"/>
    <property type="match status" value="1"/>
</dbReference>
<dbReference type="EMBL" id="HBGS01055691">
    <property type="protein sequence ID" value="CAD9477176.1"/>
    <property type="molecule type" value="Transcribed_RNA"/>
</dbReference>
<evidence type="ECO:0000259" key="2">
    <source>
        <dbReference type="Pfam" id="PF26038"/>
    </source>
</evidence>